<protein>
    <submittedName>
        <fullName evidence="2">Uncharacterized protein</fullName>
    </submittedName>
</protein>
<evidence type="ECO:0000256" key="1">
    <source>
        <dbReference type="SAM" id="MobiDB-lite"/>
    </source>
</evidence>
<evidence type="ECO:0000313" key="3">
    <source>
        <dbReference type="Proteomes" id="UP000298652"/>
    </source>
</evidence>
<proteinExistence type="predicted"/>
<keyword evidence="3" id="KW-1185">Reference proteome</keyword>
<dbReference type="AlphaFoldDB" id="A0A4V6D2J4"/>
<sequence length="275" mass="31666">MGQNLWEVVAGTEKTPPPKENAEALWKWRNKAVKAMFVLTTTIEEDLVEHIRYAETPNETWETFAKLFSKKNKARFQLLEKELVEALPKKMGDITLEEKDAEDALFIKKMGPLRGQGEAKKWTRGGSRCPKKSSYSRGAQQESSDEDDEELVKNERRIRDLIEGETPSNNIEEEEEEEEWDAEGGFSMKVRDPDTSEGSIVFGCDSDEDWEALRDEEEDIKDKKIEPSLYDDEEPQEYSEDRHGALVIHEDLEEHDKAKKIPEGRSCEDLSHIMA</sequence>
<name>A0A4V6D2J4_SETVI</name>
<dbReference type="Pfam" id="PF14223">
    <property type="entry name" value="Retrotran_gag_2"/>
    <property type="match status" value="1"/>
</dbReference>
<feature type="compositionally biased region" description="Basic and acidic residues" evidence="1">
    <location>
        <begin position="151"/>
        <end position="162"/>
    </location>
</feature>
<dbReference type="Proteomes" id="UP000298652">
    <property type="component" value="Chromosome 9"/>
</dbReference>
<dbReference type="EMBL" id="CM016560">
    <property type="protein sequence ID" value="TKV98485.1"/>
    <property type="molecule type" value="Genomic_DNA"/>
</dbReference>
<feature type="compositionally biased region" description="Acidic residues" evidence="1">
    <location>
        <begin position="205"/>
        <end position="219"/>
    </location>
</feature>
<feature type="region of interest" description="Disordered" evidence="1">
    <location>
        <begin position="116"/>
        <end position="240"/>
    </location>
</feature>
<feature type="region of interest" description="Disordered" evidence="1">
    <location>
        <begin position="253"/>
        <end position="275"/>
    </location>
</feature>
<organism evidence="2 3">
    <name type="scientific">Setaria viridis</name>
    <name type="common">Green bristlegrass</name>
    <name type="synonym">Setaria italica subsp. viridis</name>
    <dbReference type="NCBI Taxonomy" id="4556"/>
    <lineage>
        <taxon>Eukaryota</taxon>
        <taxon>Viridiplantae</taxon>
        <taxon>Streptophyta</taxon>
        <taxon>Embryophyta</taxon>
        <taxon>Tracheophyta</taxon>
        <taxon>Spermatophyta</taxon>
        <taxon>Magnoliopsida</taxon>
        <taxon>Liliopsida</taxon>
        <taxon>Poales</taxon>
        <taxon>Poaceae</taxon>
        <taxon>PACMAD clade</taxon>
        <taxon>Panicoideae</taxon>
        <taxon>Panicodae</taxon>
        <taxon>Paniceae</taxon>
        <taxon>Cenchrinae</taxon>
        <taxon>Setaria</taxon>
    </lineage>
</organism>
<accession>A0A4V6D2J4</accession>
<dbReference type="Gramene" id="TKV98485">
    <property type="protein sequence ID" value="TKV98485"/>
    <property type="gene ID" value="SEVIR_9G562800v2"/>
</dbReference>
<gene>
    <name evidence="2" type="ORF">SEVIR_9G562800v2</name>
</gene>
<reference evidence="2" key="1">
    <citation type="submission" date="2019-03" db="EMBL/GenBank/DDBJ databases">
        <title>WGS assembly of Setaria viridis.</title>
        <authorList>
            <person name="Huang P."/>
            <person name="Jenkins J."/>
            <person name="Grimwood J."/>
            <person name="Barry K."/>
            <person name="Healey A."/>
            <person name="Mamidi S."/>
            <person name="Sreedasyam A."/>
            <person name="Shu S."/>
            <person name="Feldman M."/>
            <person name="Wu J."/>
            <person name="Yu Y."/>
            <person name="Chen C."/>
            <person name="Johnson J."/>
            <person name="Rokhsar D."/>
            <person name="Baxter I."/>
            <person name="Schmutz J."/>
            <person name="Brutnell T."/>
            <person name="Kellogg E."/>
        </authorList>
    </citation>
    <scope>NUCLEOTIDE SEQUENCE [LARGE SCALE GENOMIC DNA]</scope>
</reference>
<feature type="compositionally biased region" description="Acidic residues" evidence="1">
    <location>
        <begin position="229"/>
        <end position="238"/>
    </location>
</feature>
<evidence type="ECO:0000313" key="2">
    <source>
        <dbReference type="EMBL" id="TKV98485.1"/>
    </source>
</evidence>
<feature type="compositionally biased region" description="Acidic residues" evidence="1">
    <location>
        <begin position="171"/>
        <end position="182"/>
    </location>
</feature>